<dbReference type="GO" id="GO:0000123">
    <property type="term" value="C:histone acetyltransferase complex"/>
    <property type="evidence" value="ECO:0007669"/>
    <property type="project" value="InterPro"/>
</dbReference>
<protein>
    <recommendedName>
        <fullName evidence="3">Chromatin modification-related protein MEAF6</fullName>
    </recommendedName>
    <alternativeName>
        <fullName evidence="9">Esa1-associated factor 6 homolog</fullName>
    </alternativeName>
</protein>
<feature type="compositionally biased region" description="Basic residues" evidence="12">
    <location>
        <begin position="164"/>
        <end position="176"/>
    </location>
</feature>
<dbReference type="InterPro" id="IPR003877">
    <property type="entry name" value="SPRY_dom"/>
</dbReference>
<comment type="function">
    <text evidence="10">Component of the NuA4 histone acetyltransferase complex which is involved in transcriptional activation of select genes principally by acetylation of nucleosomal histone H4 and H2A. This modification may both alter nucleosome - DNA interactions and promote interaction of the modified histones with other proteins which positively regulate transcription. Component of HBO1 complexes, which specifically mediate acetylation of histone H3 at 'Lys-14' (H3K14ac), and have reduced activity toward histone H4. Component of the MOZ/MORF complex which has a histone H3 acetyltransferase activity.</text>
</comment>
<organism evidence="14 15">
    <name type="scientific">Labeo rohita</name>
    <name type="common">Indian major carp</name>
    <name type="synonym">Cyprinus rohita</name>
    <dbReference type="NCBI Taxonomy" id="84645"/>
    <lineage>
        <taxon>Eukaryota</taxon>
        <taxon>Metazoa</taxon>
        <taxon>Chordata</taxon>
        <taxon>Craniata</taxon>
        <taxon>Vertebrata</taxon>
        <taxon>Euteleostomi</taxon>
        <taxon>Actinopterygii</taxon>
        <taxon>Neopterygii</taxon>
        <taxon>Teleostei</taxon>
        <taxon>Ostariophysi</taxon>
        <taxon>Cypriniformes</taxon>
        <taxon>Cyprinidae</taxon>
        <taxon>Labeoninae</taxon>
        <taxon>Labeonini</taxon>
        <taxon>Labeo</taxon>
    </lineage>
</organism>
<dbReference type="SUPFAM" id="SSF49899">
    <property type="entry name" value="Concanavalin A-like lectins/glucanases"/>
    <property type="match status" value="2"/>
</dbReference>
<keyword evidence="7" id="KW-0804">Transcription</keyword>
<evidence type="ECO:0000256" key="4">
    <source>
        <dbReference type="ARBA" id="ARBA00022853"/>
    </source>
</evidence>
<dbReference type="Proteomes" id="UP000290572">
    <property type="component" value="Unassembled WGS sequence"/>
</dbReference>
<feature type="compositionally biased region" description="Low complexity" evidence="12">
    <location>
        <begin position="745"/>
        <end position="763"/>
    </location>
</feature>
<accession>A0A498MDA3</accession>
<dbReference type="Pfam" id="PF00622">
    <property type="entry name" value="SPRY"/>
    <property type="match status" value="2"/>
</dbReference>
<feature type="compositionally biased region" description="Acidic residues" evidence="12">
    <location>
        <begin position="135"/>
        <end position="144"/>
    </location>
</feature>
<dbReference type="PRINTS" id="PR01407">
    <property type="entry name" value="BUTYPHLNCDUF"/>
</dbReference>
<evidence type="ECO:0000256" key="8">
    <source>
        <dbReference type="ARBA" id="ARBA00023242"/>
    </source>
</evidence>
<feature type="compositionally biased region" description="Low complexity" evidence="12">
    <location>
        <begin position="893"/>
        <end position="915"/>
    </location>
</feature>
<sequence>MAMHAKATPPQIPDTRRELSELVKRKQELAETLVNLERQIYAFEGSYLEDTQMYGNIIRGWDRYLTNQKNSNSKTDRRNRKFKEAERLFSKSSVTSVAAVCALGGIPDHMNEKREPGSGTESDTSPDLQNQENEPSQEDTEEADGALQDLKPQNAASSSSGSHHSSHKKRKNKNRHRFDMKMNKKPRATELMIQDVQQMIQDRIKKIQDIKHSAEVRETQLMKTQKDIQQMIQDRIKKIQDIKHSAEVRKPQRVGVFVDYEEGLVSFYDVESSSHIYSFTVCSQYLYILSINIHRGRCAIDSPVVVHSVDGEVLPRRTQLMRTQKHMQQMIQDRIEKIQDIKHSAEVRKMYSSLCSPTNTRNWSEISMKTHKSLEALRSALTQLQETLDEKLTQTVSTELKWMRQYADVESEEKKTQMMKTQKDMQQMIQDRVKKIQDIKHSAEVRKIYSSLCSPKNTRNWPEINVRTYKNLETLRRALTQLQDTLDEKLNQRAEIREVCHCVFVAHYQHLTVLLEESRAEVDAAVCRVKPQWVGVFVDYEEGLVSFYDVESSSHIYSYTGQSFNGKLYPYFSPSINDKEFSVSFECTKRETRSTQLIKTQKDVQQMIQDKIKKIQDIKNSAEIRKTQLIKTQKDVQQMIQDKIKKIQDIKNSAEIRKMYSFLCTPTNTRKWPEISMKTHGSLETLRRVLTQLQDTLNRKISHSVFENKRIDWFEPKRVTFTEFLNELELWKKKRSDPQTLVDPSDSVSNVSRSSKGSSKSRTSSIMSARVKLAADKAALLARAEALKKKHAFELEKAQLESKMEALALQSEIDAANAKLKVLEISEASSLHSSHSSAKLRDAMNEYADKAEEKSTLIIDSESSALHFKTIGAIPKTPLQRIVHGTQIPSRLTANQAATAPTTTTTQTDQQHGAARNTTNASLDLGPVLQRQSDLADTCDPAETSLTSSKGDSSIQW</sequence>
<feature type="compositionally biased region" description="Polar residues" evidence="12">
    <location>
        <begin position="944"/>
        <end position="957"/>
    </location>
</feature>
<evidence type="ECO:0000256" key="7">
    <source>
        <dbReference type="ARBA" id="ARBA00023163"/>
    </source>
</evidence>
<evidence type="ECO:0000256" key="6">
    <source>
        <dbReference type="ARBA" id="ARBA00023054"/>
    </source>
</evidence>
<feature type="coiled-coil region" evidence="11">
    <location>
        <begin position="12"/>
        <end position="39"/>
    </location>
</feature>
<evidence type="ECO:0000256" key="1">
    <source>
        <dbReference type="ARBA" id="ARBA00004123"/>
    </source>
</evidence>
<dbReference type="InterPro" id="IPR003879">
    <property type="entry name" value="Butyrophylin_SPRY"/>
</dbReference>
<dbReference type="InterPro" id="IPR043136">
    <property type="entry name" value="B30.2/SPRY_sf"/>
</dbReference>
<feature type="coiled-coil region" evidence="11">
    <location>
        <begin position="472"/>
        <end position="499"/>
    </location>
</feature>
<feature type="domain" description="SPRY" evidence="13">
    <location>
        <begin position="247"/>
        <end position="287"/>
    </location>
</feature>
<evidence type="ECO:0000256" key="11">
    <source>
        <dbReference type="SAM" id="Coils"/>
    </source>
</evidence>
<keyword evidence="15" id="KW-1185">Reference proteome</keyword>
<dbReference type="PANTHER" id="PTHR13476">
    <property type="entry name" value="CHROMATIN MODIFICATION-RELATED PROTEIN MEAF6"/>
    <property type="match status" value="1"/>
</dbReference>
<comment type="similarity">
    <text evidence="2">Belongs to the EAF6 family.</text>
</comment>
<evidence type="ECO:0000256" key="5">
    <source>
        <dbReference type="ARBA" id="ARBA00023015"/>
    </source>
</evidence>
<evidence type="ECO:0000259" key="13">
    <source>
        <dbReference type="Pfam" id="PF00622"/>
    </source>
</evidence>
<keyword evidence="4" id="KW-0156">Chromatin regulator</keyword>
<evidence type="ECO:0000256" key="2">
    <source>
        <dbReference type="ARBA" id="ARBA00010916"/>
    </source>
</evidence>
<feature type="region of interest" description="Disordered" evidence="12">
    <location>
        <begin position="891"/>
        <end position="957"/>
    </location>
</feature>
<dbReference type="Pfam" id="PF09340">
    <property type="entry name" value="NuA4"/>
    <property type="match status" value="1"/>
</dbReference>
<dbReference type="EMBL" id="QBIY01012684">
    <property type="protein sequence ID" value="RXN19158.1"/>
    <property type="molecule type" value="Genomic_DNA"/>
</dbReference>
<evidence type="ECO:0000256" key="9">
    <source>
        <dbReference type="ARBA" id="ARBA00031748"/>
    </source>
</evidence>
<proteinExistence type="inferred from homology"/>
<name>A0A498MDA3_LABRO</name>
<dbReference type="GO" id="GO:0006325">
    <property type="term" value="P:chromatin organization"/>
    <property type="evidence" value="ECO:0007669"/>
    <property type="project" value="UniProtKB-KW"/>
</dbReference>
<keyword evidence="6 11" id="KW-0175">Coiled coil</keyword>
<feature type="compositionally biased region" description="Polar residues" evidence="12">
    <location>
        <begin position="119"/>
        <end position="134"/>
    </location>
</feature>
<keyword evidence="8" id="KW-0539">Nucleus</keyword>
<evidence type="ECO:0000256" key="3">
    <source>
        <dbReference type="ARBA" id="ARBA00019141"/>
    </source>
</evidence>
<feature type="coiled-coil region" evidence="11">
    <location>
        <begin position="770"/>
        <end position="826"/>
    </location>
</feature>
<comment type="caution">
    <text evidence="14">The sequence shown here is derived from an EMBL/GenBank/DDBJ whole genome shotgun (WGS) entry which is preliminary data.</text>
</comment>
<evidence type="ECO:0000313" key="15">
    <source>
        <dbReference type="Proteomes" id="UP000290572"/>
    </source>
</evidence>
<gene>
    <name evidence="14" type="ORF">ROHU_007362</name>
</gene>
<dbReference type="STRING" id="84645.A0A498MDA3"/>
<dbReference type="InterPro" id="IPR015418">
    <property type="entry name" value="Eaf6"/>
</dbReference>
<feature type="domain" description="SPRY" evidence="13">
    <location>
        <begin position="530"/>
        <end position="582"/>
    </location>
</feature>
<evidence type="ECO:0000256" key="12">
    <source>
        <dbReference type="SAM" id="MobiDB-lite"/>
    </source>
</evidence>
<evidence type="ECO:0000313" key="14">
    <source>
        <dbReference type="EMBL" id="RXN19158.1"/>
    </source>
</evidence>
<feature type="region of interest" description="Disordered" evidence="12">
    <location>
        <begin position="736"/>
        <end position="763"/>
    </location>
</feature>
<dbReference type="GO" id="GO:0005634">
    <property type="term" value="C:nucleus"/>
    <property type="evidence" value="ECO:0007669"/>
    <property type="project" value="UniProtKB-SubCell"/>
</dbReference>
<comment type="subcellular location">
    <subcellularLocation>
        <location evidence="1">Nucleus</location>
    </subcellularLocation>
</comment>
<evidence type="ECO:0000256" key="10">
    <source>
        <dbReference type="ARBA" id="ARBA00046129"/>
    </source>
</evidence>
<keyword evidence="5" id="KW-0805">Transcription regulation</keyword>
<dbReference type="AlphaFoldDB" id="A0A498MDA3"/>
<feature type="region of interest" description="Disordered" evidence="12">
    <location>
        <begin position="106"/>
        <end position="184"/>
    </location>
</feature>
<dbReference type="InterPro" id="IPR013320">
    <property type="entry name" value="ConA-like_dom_sf"/>
</dbReference>
<reference evidence="14 15" key="1">
    <citation type="submission" date="2018-03" db="EMBL/GenBank/DDBJ databases">
        <title>Draft genome sequence of Rohu Carp (Labeo rohita).</title>
        <authorList>
            <person name="Das P."/>
            <person name="Kushwaha B."/>
            <person name="Joshi C.G."/>
            <person name="Kumar D."/>
            <person name="Nagpure N.S."/>
            <person name="Sahoo L."/>
            <person name="Das S.P."/>
            <person name="Bit A."/>
            <person name="Patnaik S."/>
            <person name="Meher P.K."/>
            <person name="Jayasankar P."/>
            <person name="Koringa P.G."/>
            <person name="Patel N.V."/>
            <person name="Hinsu A.T."/>
            <person name="Kumar R."/>
            <person name="Pandey M."/>
            <person name="Agarwal S."/>
            <person name="Srivastava S."/>
            <person name="Singh M."/>
            <person name="Iquebal M.A."/>
            <person name="Jaiswal S."/>
            <person name="Angadi U.B."/>
            <person name="Kumar N."/>
            <person name="Raza M."/>
            <person name="Shah T.M."/>
            <person name="Rai A."/>
            <person name="Jena J.K."/>
        </authorList>
    </citation>
    <scope>NUCLEOTIDE SEQUENCE [LARGE SCALE GENOMIC DNA]</scope>
    <source>
        <strain evidence="14">DASCIFA01</strain>
        <tissue evidence="14">Testis</tissue>
    </source>
</reference>
<dbReference type="Gene3D" id="2.60.120.920">
    <property type="match status" value="2"/>
</dbReference>